<dbReference type="EMBL" id="SMRT01000015">
    <property type="protein sequence ID" value="TDF93848.1"/>
    <property type="molecule type" value="Genomic_DNA"/>
</dbReference>
<keyword evidence="2" id="KW-0328">Glycosyltransferase</keyword>
<evidence type="ECO:0000259" key="6">
    <source>
        <dbReference type="Pfam" id="PF00535"/>
    </source>
</evidence>
<dbReference type="CDD" id="cd06423">
    <property type="entry name" value="CESA_like"/>
    <property type="match status" value="1"/>
</dbReference>
<keyword evidence="3 7" id="KW-0808">Transferase</keyword>
<evidence type="ECO:0000256" key="4">
    <source>
        <dbReference type="SAM" id="MobiDB-lite"/>
    </source>
</evidence>
<feature type="domain" description="Glycosyltransferase 2-like" evidence="6">
    <location>
        <begin position="59"/>
        <end position="105"/>
    </location>
</feature>
<evidence type="ECO:0000313" key="7">
    <source>
        <dbReference type="EMBL" id="TDF93848.1"/>
    </source>
</evidence>
<feature type="compositionally biased region" description="Low complexity" evidence="4">
    <location>
        <begin position="472"/>
        <end position="482"/>
    </location>
</feature>
<dbReference type="AlphaFoldDB" id="A0A4R5KGM1"/>
<organism evidence="7 8">
    <name type="scientific">Paenibacillus piri</name>
    <dbReference type="NCBI Taxonomy" id="2547395"/>
    <lineage>
        <taxon>Bacteria</taxon>
        <taxon>Bacillati</taxon>
        <taxon>Bacillota</taxon>
        <taxon>Bacilli</taxon>
        <taxon>Bacillales</taxon>
        <taxon>Paenibacillaceae</taxon>
        <taxon>Paenibacillus</taxon>
    </lineage>
</organism>
<dbReference type="InterPro" id="IPR001173">
    <property type="entry name" value="Glyco_trans_2-like"/>
</dbReference>
<keyword evidence="5" id="KW-0472">Membrane</keyword>
<protein>
    <submittedName>
        <fullName evidence="7">Glycosyltransferase</fullName>
    </submittedName>
</protein>
<keyword evidence="5" id="KW-0812">Transmembrane</keyword>
<evidence type="ECO:0000256" key="5">
    <source>
        <dbReference type="SAM" id="Phobius"/>
    </source>
</evidence>
<sequence>MRDFLLNYGYFATCLIVGSSLFYFIILALSSQNMLSQIKSTMYSRFRELAGSEYVPPVSILVPSYNEELTIIESVRSLMTLEFPVYEVIVINDGSKDNTLQVLLDEFGLKRQRLSASRHLVSSKPLKAIYTSPQYPKLVVIDKDNGGKADALNAGINVSKYPLVSTIDADSVLEKDALIRMVKVYMENPEQHIAIGGNVRIANGSSVQDGRVSSVRVSSKWLPAMQYVEYMRAFLGGRIGWSAMNGLLIVSGAFGLFRKDYLIRVGGYEQDCPGEDMNIVIKLHRYMLQQNLPYRIIFCPDAVCWTQAPDTLAVLGAQRRRWIRGNLWNVLHFRGMLFIPRYKIIGWLALPYTIAYETLSPYIKLSGLAALIAYVAMDMTQYPVLLAFLFINLLIGLVFTAGSLIIEEIAFRQSVTTRDLFKIIGFSIVMALGYDQLNAFWKLQGHVDYARRNNNWGNMVRRSWTEESTDSGDAATNGAGKAADTKTAKAPAM</sequence>
<proteinExistence type="inferred from homology"/>
<comment type="caution">
    <text evidence="7">The sequence shown here is derived from an EMBL/GenBank/DDBJ whole genome shotgun (WGS) entry which is preliminary data.</text>
</comment>
<feature type="region of interest" description="Disordered" evidence="4">
    <location>
        <begin position="467"/>
        <end position="493"/>
    </location>
</feature>
<evidence type="ECO:0000256" key="2">
    <source>
        <dbReference type="ARBA" id="ARBA00022676"/>
    </source>
</evidence>
<dbReference type="Gene3D" id="3.90.550.10">
    <property type="entry name" value="Spore Coat Polysaccharide Biosynthesis Protein SpsA, Chain A"/>
    <property type="match status" value="1"/>
</dbReference>
<dbReference type="Proteomes" id="UP000295636">
    <property type="component" value="Unassembled WGS sequence"/>
</dbReference>
<dbReference type="OrthoDB" id="9766299at2"/>
<dbReference type="RefSeq" id="WP_133233692.1">
    <property type="nucleotide sequence ID" value="NZ_SMRT01000015.1"/>
</dbReference>
<feature type="transmembrane region" description="Helical" evidence="5">
    <location>
        <begin position="6"/>
        <end position="29"/>
    </location>
</feature>
<dbReference type="PANTHER" id="PTHR43630">
    <property type="entry name" value="POLY-BETA-1,6-N-ACETYL-D-GLUCOSAMINE SYNTHASE"/>
    <property type="match status" value="1"/>
</dbReference>
<name>A0A4R5KGM1_9BACL</name>
<reference evidence="7 8" key="1">
    <citation type="submission" date="2019-03" db="EMBL/GenBank/DDBJ databases">
        <title>This is whole genome sequence of Paenibacillus sp MS74 strain.</title>
        <authorList>
            <person name="Trinh H.N."/>
        </authorList>
    </citation>
    <scope>NUCLEOTIDE SEQUENCE [LARGE SCALE GENOMIC DNA]</scope>
    <source>
        <strain evidence="7 8">MS74</strain>
    </source>
</reference>
<evidence type="ECO:0000313" key="8">
    <source>
        <dbReference type="Proteomes" id="UP000295636"/>
    </source>
</evidence>
<feature type="transmembrane region" description="Helical" evidence="5">
    <location>
        <begin position="383"/>
        <end position="406"/>
    </location>
</feature>
<keyword evidence="5" id="KW-1133">Transmembrane helix</keyword>
<dbReference type="SUPFAM" id="SSF53448">
    <property type="entry name" value="Nucleotide-diphospho-sugar transferases"/>
    <property type="match status" value="1"/>
</dbReference>
<accession>A0A4R5KGM1</accession>
<dbReference type="PANTHER" id="PTHR43630:SF1">
    <property type="entry name" value="POLY-BETA-1,6-N-ACETYL-D-GLUCOSAMINE SYNTHASE"/>
    <property type="match status" value="1"/>
</dbReference>
<dbReference type="Pfam" id="PF00535">
    <property type="entry name" value="Glycos_transf_2"/>
    <property type="match status" value="1"/>
</dbReference>
<dbReference type="Pfam" id="PF13641">
    <property type="entry name" value="Glyco_tranf_2_3"/>
    <property type="match status" value="1"/>
</dbReference>
<dbReference type="InterPro" id="IPR029044">
    <property type="entry name" value="Nucleotide-diphossugar_trans"/>
</dbReference>
<keyword evidence="8" id="KW-1185">Reference proteome</keyword>
<comment type="similarity">
    <text evidence="1">Belongs to the glycosyltransferase 2 family.</text>
</comment>
<evidence type="ECO:0000256" key="1">
    <source>
        <dbReference type="ARBA" id="ARBA00006739"/>
    </source>
</evidence>
<gene>
    <name evidence="7" type="ORF">E1757_26045</name>
</gene>
<evidence type="ECO:0000256" key="3">
    <source>
        <dbReference type="ARBA" id="ARBA00022679"/>
    </source>
</evidence>
<dbReference type="GO" id="GO:0016757">
    <property type="term" value="F:glycosyltransferase activity"/>
    <property type="evidence" value="ECO:0007669"/>
    <property type="project" value="UniProtKB-KW"/>
</dbReference>
<feature type="transmembrane region" description="Helical" evidence="5">
    <location>
        <begin position="344"/>
        <end position="363"/>
    </location>
</feature>